<gene>
    <name evidence="3" type="ORF">GCM10008985_29340</name>
</gene>
<dbReference type="EMBL" id="BAAADN010000046">
    <property type="protein sequence ID" value="GAA0470516.1"/>
    <property type="molecule type" value="Genomic_DNA"/>
</dbReference>
<feature type="transmembrane region" description="Helical" evidence="1">
    <location>
        <begin position="32"/>
        <end position="50"/>
    </location>
</feature>
<comment type="caution">
    <text evidence="3">The sequence shown here is derived from an EMBL/GenBank/DDBJ whole genome shotgun (WGS) entry which is preliminary data.</text>
</comment>
<evidence type="ECO:0000256" key="1">
    <source>
        <dbReference type="SAM" id="Phobius"/>
    </source>
</evidence>
<keyword evidence="1" id="KW-1133">Transmembrane helix</keyword>
<feature type="domain" description="SHOCT" evidence="2">
    <location>
        <begin position="76"/>
        <end position="103"/>
    </location>
</feature>
<proteinExistence type="predicted"/>
<organism evidence="3 4">
    <name type="scientific">Halococcus dombrowskii</name>
    <dbReference type="NCBI Taxonomy" id="179637"/>
    <lineage>
        <taxon>Archaea</taxon>
        <taxon>Methanobacteriati</taxon>
        <taxon>Methanobacteriota</taxon>
        <taxon>Stenosarchaea group</taxon>
        <taxon>Halobacteria</taxon>
        <taxon>Halobacteriales</taxon>
        <taxon>Halococcaceae</taxon>
        <taxon>Halococcus</taxon>
    </lineage>
</organism>
<keyword evidence="1" id="KW-0472">Membrane</keyword>
<keyword evidence="1" id="KW-0812">Transmembrane</keyword>
<reference evidence="3" key="2">
    <citation type="submission" date="2023-12" db="EMBL/GenBank/DDBJ databases">
        <authorList>
            <person name="Sun Q."/>
            <person name="Inoue M."/>
        </authorList>
    </citation>
    <scope>NUCLEOTIDE SEQUENCE</scope>
    <source>
        <strain evidence="3">JCM 12289</strain>
    </source>
</reference>
<dbReference type="Proteomes" id="UP001500962">
    <property type="component" value="Unassembled WGS sequence"/>
</dbReference>
<accession>A0AAV3SKL8</accession>
<evidence type="ECO:0000259" key="2">
    <source>
        <dbReference type="Pfam" id="PF09851"/>
    </source>
</evidence>
<protein>
    <recommendedName>
        <fullName evidence="2">SHOCT domain-containing protein</fullName>
    </recommendedName>
</protein>
<sequence>MAPSPSDPAMAVVVPVSIIAFLFGIVQLGTGTLFGVLPILIGVVGLLYLAGGGERIGEWLDTRTTADTTADDASEDALTTLRQRYARGEIDHAEFERRLNELLETETVSDVASRNDERLVERSQ</sequence>
<evidence type="ECO:0000313" key="4">
    <source>
        <dbReference type="Proteomes" id="UP001500962"/>
    </source>
</evidence>
<reference evidence="3" key="1">
    <citation type="journal article" date="2014" name="Int. J. Syst. Evol. Microbiol.">
        <title>Complete genome sequence of Corynebacterium casei LMG S-19264T (=DSM 44701T), isolated from a smear-ripened cheese.</title>
        <authorList>
            <consortium name="US DOE Joint Genome Institute (JGI-PGF)"/>
            <person name="Walter F."/>
            <person name="Albersmeier A."/>
            <person name="Kalinowski J."/>
            <person name="Ruckert C."/>
        </authorList>
    </citation>
    <scope>NUCLEOTIDE SEQUENCE</scope>
    <source>
        <strain evidence="3">JCM 12289</strain>
    </source>
</reference>
<dbReference type="AlphaFoldDB" id="A0AAV3SKL8"/>
<name>A0AAV3SKL8_HALDO</name>
<dbReference type="InterPro" id="IPR018649">
    <property type="entry name" value="SHOCT"/>
</dbReference>
<dbReference type="Pfam" id="PF09851">
    <property type="entry name" value="SHOCT"/>
    <property type="match status" value="1"/>
</dbReference>
<evidence type="ECO:0000313" key="3">
    <source>
        <dbReference type="EMBL" id="GAA0470516.1"/>
    </source>
</evidence>
<feature type="transmembrane region" description="Helical" evidence="1">
    <location>
        <begin position="9"/>
        <end position="26"/>
    </location>
</feature>